<dbReference type="PANTHER" id="PTHR21327">
    <property type="entry name" value="GTP CYCLOHYDROLASE II-RELATED"/>
    <property type="match status" value="1"/>
</dbReference>
<dbReference type="Proteomes" id="UP001175353">
    <property type="component" value="Unassembled WGS sequence"/>
</dbReference>
<organism evidence="6 7">
    <name type="scientific">Friedmanniomyces endolithicus</name>
    <dbReference type="NCBI Taxonomy" id="329885"/>
    <lineage>
        <taxon>Eukaryota</taxon>
        <taxon>Fungi</taxon>
        <taxon>Dikarya</taxon>
        <taxon>Ascomycota</taxon>
        <taxon>Pezizomycotina</taxon>
        <taxon>Dothideomycetes</taxon>
        <taxon>Dothideomycetidae</taxon>
        <taxon>Mycosphaerellales</taxon>
        <taxon>Teratosphaeriaceae</taxon>
        <taxon>Friedmanniomyces</taxon>
    </lineage>
</organism>
<dbReference type="Pfam" id="PF00926">
    <property type="entry name" value="DHBP_synthase"/>
    <property type="match status" value="1"/>
</dbReference>
<feature type="compositionally biased region" description="Low complexity" evidence="5">
    <location>
        <begin position="159"/>
        <end position="192"/>
    </location>
</feature>
<dbReference type="InterPro" id="IPR017945">
    <property type="entry name" value="DHBP_synth_RibB-like_a/b_dom"/>
</dbReference>
<dbReference type="EMBL" id="JAUJLE010000371">
    <property type="protein sequence ID" value="KAK0958708.1"/>
    <property type="molecule type" value="Genomic_DNA"/>
</dbReference>
<feature type="compositionally biased region" description="Low complexity" evidence="5">
    <location>
        <begin position="1"/>
        <end position="18"/>
    </location>
</feature>
<name>A0AAN6JZR1_9PEZI</name>
<evidence type="ECO:0000256" key="2">
    <source>
        <dbReference type="ARBA" id="ARBA00012153"/>
    </source>
</evidence>
<comment type="pathway">
    <text evidence="1">Cofactor biosynthesis; riboflavin biosynthesis; 2-hydroxy-3-oxobutyl phosphate from D-ribulose 5-phosphate: step 1/1.</text>
</comment>
<dbReference type="GO" id="GO:0005829">
    <property type="term" value="C:cytosol"/>
    <property type="evidence" value="ECO:0007669"/>
    <property type="project" value="TreeGrafter"/>
</dbReference>
<dbReference type="Gene3D" id="3.90.870.10">
    <property type="entry name" value="DHBP synthase"/>
    <property type="match status" value="1"/>
</dbReference>
<evidence type="ECO:0000313" key="7">
    <source>
        <dbReference type="Proteomes" id="UP001175353"/>
    </source>
</evidence>
<proteinExistence type="predicted"/>
<dbReference type="PANTHER" id="PTHR21327:SF18">
    <property type="entry name" value="3,4-DIHYDROXY-2-BUTANONE 4-PHOSPHATE SYNTHASE"/>
    <property type="match status" value="1"/>
</dbReference>
<keyword evidence="6" id="KW-0456">Lyase</keyword>
<reference evidence="6" key="1">
    <citation type="submission" date="2023-06" db="EMBL/GenBank/DDBJ databases">
        <title>Black Yeasts Isolated from many extreme environments.</title>
        <authorList>
            <person name="Coleine C."/>
            <person name="Stajich J.E."/>
            <person name="Selbmann L."/>
        </authorList>
    </citation>
    <scope>NUCLEOTIDE SEQUENCE</scope>
    <source>
        <strain evidence="6">CCFEE 5200</strain>
    </source>
</reference>
<dbReference type="EC" id="4.1.99.12" evidence="2"/>
<keyword evidence="3" id="KW-0686">Riboflavin biosynthesis</keyword>
<dbReference type="GO" id="GO:0046872">
    <property type="term" value="F:metal ion binding"/>
    <property type="evidence" value="ECO:0007669"/>
    <property type="project" value="UniProtKB-KW"/>
</dbReference>
<evidence type="ECO:0000256" key="1">
    <source>
        <dbReference type="ARBA" id="ARBA00004904"/>
    </source>
</evidence>
<dbReference type="InterPro" id="IPR000422">
    <property type="entry name" value="DHBP_synthase_RibB"/>
</dbReference>
<evidence type="ECO:0000256" key="3">
    <source>
        <dbReference type="ARBA" id="ARBA00022619"/>
    </source>
</evidence>
<gene>
    <name evidence="6" type="primary">RIB3_1</name>
    <name evidence="6" type="ORF">LTR91_021201</name>
</gene>
<evidence type="ECO:0000313" key="6">
    <source>
        <dbReference type="EMBL" id="KAK0958708.1"/>
    </source>
</evidence>
<dbReference type="GO" id="GO:0005758">
    <property type="term" value="C:mitochondrial intermembrane space"/>
    <property type="evidence" value="ECO:0007669"/>
    <property type="project" value="TreeGrafter"/>
</dbReference>
<protein>
    <recommendedName>
        <fullName evidence="2">3,4-dihydroxy-2-butanone-4-phosphate synthase</fullName>
        <ecNumber evidence="2">4.1.99.12</ecNumber>
    </recommendedName>
</protein>
<dbReference type="GO" id="GO:0008686">
    <property type="term" value="F:3,4-dihydroxy-2-butanone-4-phosphate synthase activity"/>
    <property type="evidence" value="ECO:0007669"/>
    <property type="project" value="UniProtKB-EC"/>
</dbReference>
<feature type="region of interest" description="Disordered" evidence="5">
    <location>
        <begin position="1"/>
        <end position="38"/>
    </location>
</feature>
<accession>A0AAN6JZR1</accession>
<evidence type="ECO:0000256" key="4">
    <source>
        <dbReference type="ARBA" id="ARBA00022723"/>
    </source>
</evidence>
<dbReference type="NCBIfam" id="TIGR00506">
    <property type="entry name" value="ribB"/>
    <property type="match status" value="1"/>
</dbReference>
<keyword evidence="7" id="KW-1185">Reference proteome</keyword>
<sequence length="633" mass="68775">MAAACAPPNDDTNAAAAVTEEDEEDAEMVDSQEEFDAQSQYQHTFCSITDADVNPFPLMKMPAEIRNEIYRASLTRPFNILLSRREPPPPERKPEEPVDVVELSDTEEEGESVLAVANGVSGAINVSAVLAQSGSSENPTPGLHSWANRTTRPVRLLNTSSSTQASTGAGTTSTTRASTRSTQQQAQAQARAQLRELAAAKPDPPRVPRPQDEDPLLVNLLSCSKTVYQEARSILYAENLFALDLDTALPTLAALHQRSRRQIKHVEIEIPCYNEILERFQETVRLSLRYCWGLKKLVVHMPFTLPGADGSGTTGNTTVYANGFDILRWLPRPCEVVLRGQICKEIEQVVSKNANLARTLDEYSARPDRYSSITTAEALPPQSANMAATTNGEQSFSSIPDAVEAFGMLANVILPPSPPLTSPPLPPARGEFLIVLDSPHRENEGDLIIAAADLTPSKAAFLIRHTSGYLCAPLTPSLAARLALPQMVSENLDPNRTAYTITIDAAEDVTTGISAQDRSTTCLKLADPKATKQSFRRPGHVVPLQAREGGVRARAGHTEAAVDLCRLAGKELVGVIAELVEDGEGVEGRAEMKWGFGMMRRDGCLAFARRYGLKVITIEDLIRYLESEGKGKA</sequence>
<comment type="caution">
    <text evidence="6">The sequence shown here is derived from an EMBL/GenBank/DDBJ whole genome shotgun (WGS) entry which is preliminary data.</text>
</comment>
<keyword evidence="4" id="KW-0479">Metal-binding</keyword>
<dbReference type="AlphaFoldDB" id="A0AAN6JZR1"/>
<feature type="region of interest" description="Disordered" evidence="5">
    <location>
        <begin position="158"/>
        <end position="192"/>
    </location>
</feature>
<evidence type="ECO:0000256" key="5">
    <source>
        <dbReference type="SAM" id="MobiDB-lite"/>
    </source>
</evidence>
<dbReference type="SUPFAM" id="SSF55821">
    <property type="entry name" value="YrdC/RibB"/>
    <property type="match status" value="1"/>
</dbReference>
<dbReference type="GO" id="GO:0009231">
    <property type="term" value="P:riboflavin biosynthetic process"/>
    <property type="evidence" value="ECO:0007669"/>
    <property type="project" value="UniProtKB-KW"/>
</dbReference>
<feature type="compositionally biased region" description="Acidic residues" evidence="5">
    <location>
        <begin position="19"/>
        <end position="36"/>
    </location>
</feature>